<organism evidence="3 4">
    <name type="scientific">Panagrellus redivivus</name>
    <name type="common">Microworm</name>
    <dbReference type="NCBI Taxonomy" id="6233"/>
    <lineage>
        <taxon>Eukaryota</taxon>
        <taxon>Metazoa</taxon>
        <taxon>Ecdysozoa</taxon>
        <taxon>Nematoda</taxon>
        <taxon>Chromadorea</taxon>
        <taxon>Rhabditida</taxon>
        <taxon>Tylenchina</taxon>
        <taxon>Panagrolaimomorpha</taxon>
        <taxon>Panagrolaimoidea</taxon>
        <taxon>Panagrolaimidae</taxon>
        <taxon>Panagrellus</taxon>
    </lineage>
</organism>
<dbReference type="InterPro" id="IPR036617">
    <property type="entry name" value="BAF_sf"/>
</dbReference>
<dbReference type="WBParaSite" id="Pan_g16798.t1">
    <property type="protein sequence ID" value="Pan_g16798.t1"/>
    <property type="gene ID" value="Pan_g16798"/>
</dbReference>
<dbReference type="Proteomes" id="UP000492821">
    <property type="component" value="Unassembled WGS sequence"/>
</dbReference>
<evidence type="ECO:0000313" key="4">
    <source>
        <dbReference type="WBParaSite" id="Pan_g16798.t1"/>
    </source>
</evidence>
<name>A0A7E4V6U9_PANRE</name>
<dbReference type="GO" id="GO:0003677">
    <property type="term" value="F:DNA binding"/>
    <property type="evidence" value="ECO:0007669"/>
    <property type="project" value="InterPro"/>
</dbReference>
<reference evidence="4" key="2">
    <citation type="submission" date="2020-10" db="UniProtKB">
        <authorList>
            <consortium name="WormBaseParasite"/>
        </authorList>
    </citation>
    <scope>IDENTIFICATION</scope>
</reference>
<evidence type="ECO:0000313" key="3">
    <source>
        <dbReference type="Proteomes" id="UP000492821"/>
    </source>
</evidence>
<dbReference type="SUPFAM" id="SSF47798">
    <property type="entry name" value="Barrier-to-autointegration factor, BAF"/>
    <property type="match status" value="1"/>
</dbReference>
<sequence length="75" mass="8652">MGDKSVLVLPGIGMAYGMKLIGDGYDKAYVLFGKYLVLRKNKMQFIFWLKQKYGISMNHATNTANCFKEWADQYM</sequence>
<dbReference type="InterPro" id="IPR004122">
    <property type="entry name" value="BAF_prot"/>
</dbReference>
<dbReference type="GO" id="GO:0005634">
    <property type="term" value="C:nucleus"/>
    <property type="evidence" value="ECO:0007669"/>
    <property type="project" value="UniProtKB-SubCell"/>
</dbReference>
<comment type="subcellular location">
    <subcellularLocation>
        <location evidence="1">Nucleus</location>
    </subcellularLocation>
</comment>
<keyword evidence="3" id="KW-1185">Reference proteome</keyword>
<dbReference type="SMART" id="SM01023">
    <property type="entry name" value="BAF"/>
    <property type="match status" value="1"/>
</dbReference>
<dbReference type="PANTHER" id="PTHR47507:SF6">
    <property type="entry name" value="BARRIER-TO-AUTOINTEGRATION FACTOR"/>
    <property type="match status" value="1"/>
</dbReference>
<evidence type="ECO:0000256" key="2">
    <source>
        <dbReference type="ARBA" id="ARBA00023242"/>
    </source>
</evidence>
<evidence type="ECO:0000256" key="1">
    <source>
        <dbReference type="ARBA" id="ARBA00004123"/>
    </source>
</evidence>
<proteinExistence type="predicted"/>
<reference evidence="3" key="1">
    <citation type="journal article" date="2013" name="Genetics">
        <title>The draft genome and transcriptome of Panagrellus redivivus are shaped by the harsh demands of a free-living lifestyle.</title>
        <authorList>
            <person name="Srinivasan J."/>
            <person name="Dillman A.R."/>
            <person name="Macchietto M.G."/>
            <person name="Heikkinen L."/>
            <person name="Lakso M."/>
            <person name="Fracchia K.M."/>
            <person name="Antoshechkin I."/>
            <person name="Mortazavi A."/>
            <person name="Wong G."/>
            <person name="Sternberg P.W."/>
        </authorList>
    </citation>
    <scope>NUCLEOTIDE SEQUENCE [LARGE SCALE GENOMIC DNA]</scope>
    <source>
        <strain evidence="3">MT8872</strain>
    </source>
</reference>
<dbReference type="InterPro" id="IPR051387">
    <property type="entry name" value="BAF"/>
</dbReference>
<dbReference type="AlphaFoldDB" id="A0A7E4V6U9"/>
<dbReference type="Pfam" id="PF02961">
    <property type="entry name" value="SAM_BAF"/>
    <property type="match status" value="1"/>
</dbReference>
<dbReference type="Gene3D" id="1.10.150.40">
    <property type="entry name" value="Barrier-to-autointegration factor, BAF"/>
    <property type="match status" value="1"/>
</dbReference>
<keyword evidence="2" id="KW-0539">Nucleus</keyword>
<protein>
    <submittedName>
        <fullName evidence="4">Barrier to autointegration factor</fullName>
    </submittedName>
</protein>
<dbReference type="GO" id="GO:0051276">
    <property type="term" value="P:chromosome organization"/>
    <property type="evidence" value="ECO:0007669"/>
    <property type="project" value="TreeGrafter"/>
</dbReference>
<accession>A0A7E4V6U9</accession>
<dbReference type="GO" id="GO:0000793">
    <property type="term" value="C:condensed chromosome"/>
    <property type="evidence" value="ECO:0007669"/>
    <property type="project" value="TreeGrafter"/>
</dbReference>
<dbReference type="PANTHER" id="PTHR47507">
    <property type="entry name" value="BARRIER TO AUTOINTEGRATION FACTOR 2"/>
    <property type="match status" value="1"/>
</dbReference>